<keyword evidence="1" id="KW-0732">Signal</keyword>
<dbReference type="AlphaFoldDB" id="A0A375CRA3"/>
<evidence type="ECO:0000313" key="2">
    <source>
        <dbReference type="EMBL" id="SOY77621.1"/>
    </source>
</evidence>
<sequence length="264" mass="28662">MIKTLAALAACLVSSHAPAATIQAVISPTAVVVHADGKDLLHTIAGKPVLYCGLDAFLAWSARLIGASIEPGAEAGPVVQIGGKALPISVLFAREGWLRPAVLTEAAQEAIAERRGGWACAPKTEPFAQMGQRVDPKITAGIAMNESAYRGRPWPWTLNVAGRGMFFATREEAYMAINRLLASQRCDFDVGLMQVNWCYHGKRFTSPWEALAPATNIRVAEDILTENLRRSGSTMKAVAWYHSANPERGGPYFARFMNHVAQFR</sequence>
<dbReference type="RefSeq" id="WP_240990379.1">
    <property type="nucleotide sequence ID" value="NZ_OFSP01000078.1"/>
</dbReference>
<feature type="chain" id="PRO_5017068651" evidence="1">
    <location>
        <begin position="20"/>
        <end position="264"/>
    </location>
</feature>
<name>A0A375CRA3_9BURK</name>
<evidence type="ECO:0000256" key="1">
    <source>
        <dbReference type="SAM" id="SignalP"/>
    </source>
</evidence>
<comment type="caution">
    <text evidence="2">The sequence shown here is derived from an EMBL/GenBank/DDBJ whole genome shotgun (WGS) entry which is preliminary data.</text>
</comment>
<proteinExistence type="predicted"/>
<gene>
    <name evidence="2" type="primary">trbN</name>
    <name evidence="2" type="ORF">CBM2589_U10135</name>
</gene>
<reference evidence="3" key="1">
    <citation type="submission" date="2018-01" db="EMBL/GenBank/DDBJ databases">
        <authorList>
            <person name="Gaut B.S."/>
            <person name="Morton B.R."/>
            <person name="Clegg M.T."/>
            <person name="Duvall M.R."/>
        </authorList>
    </citation>
    <scope>NUCLEOTIDE SEQUENCE [LARGE SCALE GENOMIC DNA]</scope>
</reference>
<dbReference type="EMBL" id="OFSP01000078">
    <property type="protein sequence ID" value="SOY77621.1"/>
    <property type="molecule type" value="Genomic_DNA"/>
</dbReference>
<dbReference type="SUPFAM" id="SSF53955">
    <property type="entry name" value="Lysozyme-like"/>
    <property type="match status" value="1"/>
</dbReference>
<evidence type="ECO:0000313" key="3">
    <source>
        <dbReference type="Proteomes" id="UP000256297"/>
    </source>
</evidence>
<dbReference type="Proteomes" id="UP000256297">
    <property type="component" value="Unassembled WGS sequence"/>
</dbReference>
<accession>A0A375CRA3</accession>
<organism evidence="2 3">
    <name type="scientific">Cupriavidus taiwanensis</name>
    <dbReference type="NCBI Taxonomy" id="164546"/>
    <lineage>
        <taxon>Bacteria</taxon>
        <taxon>Pseudomonadati</taxon>
        <taxon>Pseudomonadota</taxon>
        <taxon>Betaproteobacteria</taxon>
        <taxon>Burkholderiales</taxon>
        <taxon>Burkholderiaceae</taxon>
        <taxon>Cupriavidus</taxon>
    </lineage>
</organism>
<dbReference type="InterPro" id="IPR023346">
    <property type="entry name" value="Lysozyme-like_dom_sf"/>
</dbReference>
<feature type="signal peptide" evidence="1">
    <location>
        <begin position="1"/>
        <end position="19"/>
    </location>
</feature>
<protein>
    <submittedName>
        <fullName evidence="2">Type IV secretory pathway, putative lytic transglycosylase putative exported protein</fullName>
    </submittedName>
</protein>